<dbReference type="Proteomes" id="UP000321570">
    <property type="component" value="Unassembled WGS sequence"/>
</dbReference>
<sequence length="364" mass="40470">MSDQLNTTYDLDEDSRVFNVKKLPETPMRVESSGINRRSLRQRPTPKTPSAVLVRTNPLRKSPMPSTNTRQRRNKSLNLPRSENSTPKSSKNSVISKTKTTASQFGKTPEKKLIPIRSRTPAKTSTSGVPKNSKVQGAKQMKAATPNTPKNSRTRKIPKITTPWTGMTKEMAKQRARSRATKKADSQFPESSTVHPTSAVPKKTEYVLRTPTKVEIMSPRQWALKISLRNSAVRTHSYGSLPPKRMFDPIKPVSKLNFDDDENVTQMSMTTPIKGSSIPKAAEGGIPKKRVTFEETPTRDELGPIAGIEDFPNPATVKNAPISLITPKRRENSAIPLIITPWGKMAADRGVQSIQMGRILQQKN</sequence>
<name>A0A564XZ18_HYMDI</name>
<feature type="compositionally biased region" description="Polar residues" evidence="1">
    <location>
        <begin position="121"/>
        <end position="135"/>
    </location>
</feature>
<evidence type="ECO:0000313" key="2">
    <source>
        <dbReference type="EMBL" id="VUZ39778.1"/>
    </source>
</evidence>
<reference evidence="2 3" key="1">
    <citation type="submission" date="2019-07" db="EMBL/GenBank/DDBJ databases">
        <authorList>
            <person name="Jastrzebski P J."/>
            <person name="Paukszto L."/>
            <person name="Jastrzebski P J."/>
        </authorList>
    </citation>
    <scope>NUCLEOTIDE SEQUENCE [LARGE SCALE GENOMIC DNA]</scope>
    <source>
        <strain evidence="2 3">WMS-il1</strain>
    </source>
</reference>
<feature type="compositionally biased region" description="Polar residues" evidence="1">
    <location>
        <begin position="76"/>
        <end position="106"/>
    </location>
</feature>
<keyword evidence="3" id="KW-1185">Reference proteome</keyword>
<evidence type="ECO:0000256" key="1">
    <source>
        <dbReference type="SAM" id="MobiDB-lite"/>
    </source>
</evidence>
<accession>A0A564XZ18</accession>
<gene>
    <name evidence="2" type="ORF">WMSIL1_LOCUS965</name>
</gene>
<organism evidence="2 3">
    <name type="scientific">Hymenolepis diminuta</name>
    <name type="common">Rat tapeworm</name>
    <dbReference type="NCBI Taxonomy" id="6216"/>
    <lineage>
        <taxon>Eukaryota</taxon>
        <taxon>Metazoa</taxon>
        <taxon>Spiralia</taxon>
        <taxon>Lophotrochozoa</taxon>
        <taxon>Platyhelminthes</taxon>
        <taxon>Cestoda</taxon>
        <taxon>Eucestoda</taxon>
        <taxon>Cyclophyllidea</taxon>
        <taxon>Hymenolepididae</taxon>
        <taxon>Hymenolepis</taxon>
    </lineage>
</organism>
<protein>
    <submittedName>
        <fullName evidence="2">Uncharacterized protein</fullName>
    </submittedName>
</protein>
<evidence type="ECO:0000313" key="3">
    <source>
        <dbReference type="Proteomes" id="UP000321570"/>
    </source>
</evidence>
<proteinExistence type="predicted"/>
<dbReference type="EMBL" id="CABIJS010000022">
    <property type="protein sequence ID" value="VUZ39778.1"/>
    <property type="molecule type" value="Genomic_DNA"/>
</dbReference>
<feature type="region of interest" description="Disordered" evidence="1">
    <location>
        <begin position="20"/>
        <end position="156"/>
    </location>
</feature>
<dbReference type="AlphaFoldDB" id="A0A564XZ18"/>